<sequence length="320" mass="35164">MLPASDDGRLQWMVDTLWEALARPQGVEEFVILPVVNDYLIGGVDETDKGLLCSEGHLALSMKALVPLHRYCRRGLVTAVATMRVRYAVVAALTFPDCSDAWSQLATEISQSGAPLVGCSSERAGRTVSFASSSSLTVTRLTLLAHPKAGGDAWSFRESVVHTMPVEKWDIPVELNLIEAVALKHGFAYYPWSHFGWFIRQLPPGDYPQIESFLGRMLRQTPRHSAPGHYATEYFTGLRGLDGLPLVREVWSMMTDEHIRVYEGAAEACCSVVLRVAKASGRGSLGSVLREKMSSIGQLEEAPARVFRDALETLDSLPSS</sequence>
<dbReference type="Proteomes" id="UP000541610">
    <property type="component" value="Unassembled WGS sequence"/>
</dbReference>
<protein>
    <submittedName>
        <fullName evidence="1">HemK methyltransferase member 2</fullName>
    </submittedName>
</protein>
<dbReference type="AlphaFoldDB" id="A0A7J6PL20"/>
<dbReference type="OrthoDB" id="420495at2759"/>
<organism evidence="1 2">
    <name type="scientific">Perkinsus olseni</name>
    <name type="common">Perkinsus atlanticus</name>
    <dbReference type="NCBI Taxonomy" id="32597"/>
    <lineage>
        <taxon>Eukaryota</taxon>
        <taxon>Sar</taxon>
        <taxon>Alveolata</taxon>
        <taxon>Perkinsozoa</taxon>
        <taxon>Perkinsea</taxon>
        <taxon>Perkinsida</taxon>
        <taxon>Perkinsidae</taxon>
        <taxon>Perkinsus</taxon>
    </lineage>
</organism>
<reference evidence="1 2" key="1">
    <citation type="submission" date="2020-04" db="EMBL/GenBank/DDBJ databases">
        <title>Perkinsus olseni comparative genomics.</title>
        <authorList>
            <person name="Bogema D.R."/>
        </authorList>
    </citation>
    <scope>NUCLEOTIDE SEQUENCE [LARGE SCALE GENOMIC DNA]</scope>
    <source>
        <strain evidence="1">00978-12</strain>
    </source>
</reference>
<name>A0A7J6PL20_PEROL</name>
<accession>A0A7J6PL20</accession>
<dbReference type="EMBL" id="JABANP010000009">
    <property type="protein sequence ID" value="KAF4696607.1"/>
    <property type="molecule type" value="Genomic_DNA"/>
</dbReference>
<proteinExistence type="predicted"/>
<evidence type="ECO:0000313" key="2">
    <source>
        <dbReference type="Proteomes" id="UP000541610"/>
    </source>
</evidence>
<dbReference type="GO" id="GO:0008168">
    <property type="term" value="F:methyltransferase activity"/>
    <property type="evidence" value="ECO:0007669"/>
    <property type="project" value="UniProtKB-KW"/>
</dbReference>
<dbReference type="GO" id="GO:0032259">
    <property type="term" value="P:methylation"/>
    <property type="evidence" value="ECO:0007669"/>
    <property type="project" value="UniProtKB-KW"/>
</dbReference>
<gene>
    <name evidence="1" type="primary">N6AMT1</name>
    <name evidence="1" type="ORF">FOZ60_016614</name>
</gene>
<keyword evidence="1" id="KW-0808">Transferase</keyword>
<evidence type="ECO:0000313" key="1">
    <source>
        <dbReference type="EMBL" id="KAF4696607.1"/>
    </source>
</evidence>
<comment type="caution">
    <text evidence="1">The sequence shown here is derived from an EMBL/GenBank/DDBJ whole genome shotgun (WGS) entry which is preliminary data.</text>
</comment>
<keyword evidence="1" id="KW-0489">Methyltransferase</keyword>